<dbReference type="Proteomes" id="UP000016932">
    <property type="component" value="Unassembled WGS sequence"/>
</dbReference>
<dbReference type="HOGENOM" id="CLU_1835996_0_0_1"/>
<name>M2YH16_PSEFD</name>
<organism evidence="2 3">
    <name type="scientific">Pseudocercospora fijiensis (strain CIRAD86)</name>
    <name type="common">Black leaf streak disease fungus</name>
    <name type="synonym">Mycosphaerella fijiensis</name>
    <dbReference type="NCBI Taxonomy" id="383855"/>
    <lineage>
        <taxon>Eukaryota</taxon>
        <taxon>Fungi</taxon>
        <taxon>Dikarya</taxon>
        <taxon>Ascomycota</taxon>
        <taxon>Pezizomycotina</taxon>
        <taxon>Dothideomycetes</taxon>
        <taxon>Dothideomycetidae</taxon>
        <taxon>Mycosphaerellales</taxon>
        <taxon>Mycosphaerellaceae</taxon>
        <taxon>Pseudocercospora</taxon>
    </lineage>
</organism>
<reference evidence="2 3" key="1">
    <citation type="journal article" date="2012" name="PLoS Pathog.">
        <title>Diverse lifestyles and strategies of plant pathogenesis encoded in the genomes of eighteen Dothideomycetes fungi.</title>
        <authorList>
            <person name="Ohm R.A."/>
            <person name="Feau N."/>
            <person name="Henrissat B."/>
            <person name="Schoch C.L."/>
            <person name="Horwitz B.A."/>
            <person name="Barry K.W."/>
            <person name="Condon B.J."/>
            <person name="Copeland A.C."/>
            <person name="Dhillon B."/>
            <person name="Glaser F."/>
            <person name="Hesse C.N."/>
            <person name="Kosti I."/>
            <person name="LaButti K."/>
            <person name="Lindquist E.A."/>
            <person name="Lucas S."/>
            <person name="Salamov A.A."/>
            <person name="Bradshaw R.E."/>
            <person name="Ciuffetti L."/>
            <person name="Hamelin R.C."/>
            <person name="Kema G.H.J."/>
            <person name="Lawrence C."/>
            <person name="Scott J.A."/>
            <person name="Spatafora J.W."/>
            <person name="Turgeon B.G."/>
            <person name="de Wit P.J.G.M."/>
            <person name="Zhong S."/>
            <person name="Goodwin S.B."/>
            <person name="Grigoriev I.V."/>
        </authorList>
    </citation>
    <scope>NUCLEOTIDE SEQUENCE [LARGE SCALE GENOMIC DNA]</scope>
    <source>
        <strain evidence="2 3">CIRAD86</strain>
    </source>
</reference>
<dbReference type="GeneID" id="19334352"/>
<gene>
    <name evidence="2" type="ORF">MYCFIDRAFT_180262</name>
</gene>
<proteinExistence type="predicted"/>
<feature type="region of interest" description="Disordered" evidence="1">
    <location>
        <begin position="1"/>
        <end position="59"/>
    </location>
</feature>
<keyword evidence="3" id="KW-1185">Reference proteome</keyword>
<sequence>MLMPEPELSVLRTNPASRSGIGMQEEGRKERTHQPSELTPPTIIRPGRHTGHSPGQVKTQMTFARRPFGARGCIWKFVHEKKTPQKAVYTLIFSPIPLIDEFRDLKQLLTSAKYVTRGSGERVRSPHALIKVCTQSGHIA</sequence>
<accession>M2YH16</accession>
<evidence type="ECO:0000256" key="1">
    <source>
        <dbReference type="SAM" id="MobiDB-lite"/>
    </source>
</evidence>
<dbReference type="VEuPathDB" id="FungiDB:MYCFIDRAFT_180262"/>
<dbReference type="RefSeq" id="XP_007932329.1">
    <property type="nucleotide sequence ID" value="XM_007934138.1"/>
</dbReference>
<evidence type="ECO:0000313" key="3">
    <source>
        <dbReference type="Proteomes" id="UP000016932"/>
    </source>
</evidence>
<dbReference type="KEGG" id="pfj:MYCFIDRAFT_180262"/>
<evidence type="ECO:0000313" key="2">
    <source>
        <dbReference type="EMBL" id="EME77115.1"/>
    </source>
</evidence>
<protein>
    <submittedName>
        <fullName evidence="2">Uncharacterized protein</fullName>
    </submittedName>
</protein>
<dbReference type="AlphaFoldDB" id="M2YH16"/>
<feature type="compositionally biased region" description="Basic and acidic residues" evidence="1">
    <location>
        <begin position="25"/>
        <end position="34"/>
    </location>
</feature>
<dbReference type="EMBL" id="KB446569">
    <property type="protein sequence ID" value="EME77115.1"/>
    <property type="molecule type" value="Genomic_DNA"/>
</dbReference>